<dbReference type="InterPro" id="IPR039034">
    <property type="entry name" value="INPP4"/>
</dbReference>
<evidence type="ECO:0000313" key="3">
    <source>
        <dbReference type="EMBL" id="MED6271096.1"/>
    </source>
</evidence>
<dbReference type="Gene3D" id="6.10.250.230">
    <property type="match status" value="1"/>
</dbReference>
<evidence type="ECO:0000256" key="1">
    <source>
        <dbReference type="ARBA" id="ARBA00022801"/>
    </source>
</evidence>
<dbReference type="PANTHER" id="PTHR12187:SF3">
    <property type="entry name" value="INOSITOL POLYPHOSPHATE 4-PHOSPHATASE TYPE II"/>
    <property type="match status" value="1"/>
</dbReference>
<protein>
    <submittedName>
        <fullName evidence="3">Uncharacterized protein</fullName>
    </submittedName>
</protein>
<sequence length="227" mass="24869">FSTAYQCIYYSPQHTAKAQEVLSTVSLLQPLITSLADQLLQAALEHSSPGLKDALKRLSDKTEQFVHTLKDELVKSALLALHAARPGYVSKSQKQTPVLCHQQGHGGDQNHSPVQGLPGHSPTTPVTESPVVCNNVKGVGDAGSLKHQDSIPHHKEYDEEEWDRVWANVAKCLNCVIAMVDKLLEDDNSKQEPAPEQQLADVITSHNPGLKFPLSHNMTTFPGSSEW</sequence>
<evidence type="ECO:0000256" key="2">
    <source>
        <dbReference type="ARBA" id="ARBA00023098"/>
    </source>
</evidence>
<comment type="caution">
    <text evidence="3">The sequence shown here is derived from an EMBL/GenBank/DDBJ whole genome shotgun (WGS) entry which is preliminary data.</text>
</comment>
<organism evidence="3 4">
    <name type="scientific">Characodon lateralis</name>
    <dbReference type="NCBI Taxonomy" id="208331"/>
    <lineage>
        <taxon>Eukaryota</taxon>
        <taxon>Metazoa</taxon>
        <taxon>Chordata</taxon>
        <taxon>Craniata</taxon>
        <taxon>Vertebrata</taxon>
        <taxon>Euteleostomi</taxon>
        <taxon>Actinopterygii</taxon>
        <taxon>Neopterygii</taxon>
        <taxon>Teleostei</taxon>
        <taxon>Neoteleostei</taxon>
        <taxon>Acanthomorphata</taxon>
        <taxon>Ovalentaria</taxon>
        <taxon>Atherinomorphae</taxon>
        <taxon>Cyprinodontiformes</taxon>
        <taxon>Goodeidae</taxon>
        <taxon>Characodon</taxon>
    </lineage>
</organism>
<accession>A0ABU7D9Q3</accession>
<dbReference type="EMBL" id="JAHUTJ010017776">
    <property type="protein sequence ID" value="MED6271096.1"/>
    <property type="molecule type" value="Genomic_DNA"/>
</dbReference>
<proteinExistence type="predicted"/>
<dbReference type="Proteomes" id="UP001352852">
    <property type="component" value="Unassembled WGS sequence"/>
</dbReference>
<name>A0ABU7D9Q3_9TELE</name>
<keyword evidence="2" id="KW-0443">Lipid metabolism</keyword>
<keyword evidence="1" id="KW-0378">Hydrolase</keyword>
<gene>
    <name evidence="3" type="ORF">CHARACLAT_016829</name>
</gene>
<reference evidence="3 4" key="1">
    <citation type="submission" date="2021-06" db="EMBL/GenBank/DDBJ databases">
        <authorList>
            <person name="Palmer J.M."/>
        </authorList>
    </citation>
    <scope>NUCLEOTIDE SEQUENCE [LARGE SCALE GENOMIC DNA]</scope>
    <source>
        <strain evidence="3 4">CL_MEX2019</strain>
        <tissue evidence="3">Muscle</tissue>
    </source>
</reference>
<keyword evidence="4" id="KW-1185">Reference proteome</keyword>
<evidence type="ECO:0000313" key="4">
    <source>
        <dbReference type="Proteomes" id="UP001352852"/>
    </source>
</evidence>
<feature type="non-terminal residue" evidence="3">
    <location>
        <position position="1"/>
    </location>
</feature>
<dbReference type="PANTHER" id="PTHR12187">
    <property type="entry name" value="AGAP000124-PA"/>
    <property type="match status" value="1"/>
</dbReference>